<proteinExistence type="predicted"/>
<reference evidence="2 3" key="1">
    <citation type="submission" date="2018-09" db="EMBL/GenBank/DDBJ databases">
        <authorList>
            <person name="Zhu H."/>
        </authorList>
    </citation>
    <scope>NUCLEOTIDE SEQUENCE [LARGE SCALE GENOMIC DNA]</scope>
    <source>
        <strain evidence="2 3">K2S05-167</strain>
    </source>
</reference>
<dbReference type="EMBL" id="QYUJ01000014">
    <property type="protein sequence ID" value="RJF71698.1"/>
    <property type="molecule type" value="Genomic_DNA"/>
</dbReference>
<dbReference type="AlphaFoldDB" id="A0A418V6G1"/>
<dbReference type="RefSeq" id="WP_119763133.1">
    <property type="nucleotide sequence ID" value="NZ_QYUJ01000014.1"/>
</dbReference>
<comment type="caution">
    <text evidence="2">The sequence shown here is derived from an EMBL/GenBank/DDBJ whole genome shotgun (WGS) entry which is preliminary data.</text>
</comment>
<feature type="region of interest" description="Disordered" evidence="1">
    <location>
        <begin position="1"/>
        <end position="26"/>
    </location>
</feature>
<dbReference type="InterPro" id="IPR005335">
    <property type="entry name" value="Terminase_ssu"/>
</dbReference>
<sequence length="160" mass="17603">MPRKKPAPPRPANAGAGSAKKKPEVKLTDRQRLFCENLNRGVSNTEAAIKAGYSEKWARQQAGKLVDKTLHPHVVAYLDELREASRSKSVADGQEIRETLSGILRDEVEDVATGGKDLEWAHLDFAYLKKRHNPSEVADGRTGQVQRGIQIGSHSAGRRA</sequence>
<evidence type="ECO:0000313" key="2">
    <source>
        <dbReference type="EMBL" id="RJF71698.1"/>
    </source>
</evidence>
<gene>
    <name evidence="2" type="ORF">D3875_09075</name>
</gene>
<dbReference type="InterPro" id="IPR038713">
    <property type="entry name" value="Terminase_Gp1_N_sf"/>
</dbReference>
<dbReference type="Proteomes" id="UP000286287">
    <property type="component" value="Unassembled WGS sequence"/>
</dbReference>
<dbReference type="OrthoDB" id="7358785at2"/>
<feature type="region of interest" description="Disordered" evidence="1">
    <location>
        <begin position="134"/>
        <end position="160"/>
    </location>
</feature>
<evidence type="ECO:0000256" key="1">
    <source>
        <dbReference type="SAM" id="MobiDB-lite"/>
    </source>
</evidence>
<accession>A0A418V6G1</accession>
<name>A0A418V6G1_9DEIO</name>
<evidence type="ECO:0000313" key="3">
    <source>
        <dbReference type="Proteomes" id="UP000286287"/>
    </source>
</evidence>
<dbReference type="Pfam" id="PF03592">
    <property type="entry name" value="Terminase_2"/>
    <property type="match status" value="1"/>
</dbReference>
<organism evidence="2 3">
    <name type="scientific">Deinococcus cavernae</name>
    <dbReference type="NCBI Taxonomy" id="2320857"/>
    <lineage>
        <taxon>Bacteria</taxon>
        <taxon>Thermotogati</taxon>
        <taxon>Deinococcota</taxon>
        <taxon>Deinococci</taxon>
        <taxon>Deinococcales</taxon>
        <taxon>Deinococcaceae</taxon>
        <taxon>Deinococcus</taxon>
    </lineage>
</organism>
<dbReference type="GO" id="GO:0051276">
    <property type="term" value="P:chromosome organization"/>
    <property type="evidence" value="ECO:0007669"/>
    <property type="project" value="InterPro"/>
</dbReference>
<protein>
    <submittedName>
        <fullName evidence="2">Terminase small subunit</fullName>
    </submittedName>
</protein>
<keyword evidence="3" id="KW-1185">Reference proteome</keyword>
<dbReference type="Gene3D" id="1.10.10.1400">
    <property type="entry name" value="Terminase, small subunit, N-terminal DNA-binding domain, HTH motif"/>
    <property type="match status" value="1"/>
</dbReference>